<keyword evidence="3" id="KW-0285">Flavoprotein</keyword>
<dbReference type="SUPFAM" id="SSF51905">
    <property type="entry name" value="FAD/NAD(P)-binding domain"/>
    <property type="match status" value="1"/>
</dbReference>
<dbReference type="InterPro" id="IPR000172">
    <property type="entry name" value="GMC_OxRdtase_N"/>
</dbReference>
<comment type="similarity">
    <text evidence="2">Belongs to the GMC oxidoreductase family.</text>
</comment>
<dbReference type="Gene3D" id="3.30.560.10">
    <property type="entry name" value="Glucose Oxidase, domain 3"/>
    <property type="match status" value="1"/>
</dbReference>
<proteinExistence type="inferred from homology"/>
<evidence type="ECO:0000256" key="5">
    <source>
        <dbReference type="SAM" id="MobiDB-lite"/>
    </source>
</evidence>
<keyword evidence="8" id="KW-1185">Reference proteome</keyword>
<dbReference type="AlphaFoldDB" id="A0A4V3D799"/>
<dbReference type="PIRSF" id="PIRSF000137">
    <property type="entry name" value="Alcohol_oxidase"/>
    <property type="match status" value="1"/>
</dbReference>
<dbReference type="PROSITE" id="PS00624">
    <property type="entry name" value="GMC_OXRED_2"/>
    <property type="match status" value="1"/>
</dbReference>
<protein>
    <submittedName>
        <fullName evidence="7">Choline dehydrogenase</fullName>
    </submittedName>
</protein>
<dbReference type="InterPro" id="IPR012132">
    <property type="entry name" value="GMC_OxRdtase"/>
</dbReference>
<dbReference type="EMBL" id="SNYN01000023">
    <property type="protein sequence ID" value="TDQ46897.1"/>
    <property type="molecule type" value="Genomic_DNA"/>
</dbReference>
<dbReference type="Pfam" id="PF05199">
    <property type="entry name" value="GMC_oxred_C"/>
    <property type="match status" value="1"/>
</dbReference>
<dbReference type="RefSeq" id="WP_133743068.1">
    <property type="nucleotide sequence ID" value="NZ_SNYN01000023.1"/>
</dbReference>
<accession>A0A4V3D799</accession>
<evidence type="ECO:0000313" key="7">
    <source>
        <dbReference type="EMBL" id="TDQ46897.1"/>
    </source>
</evidence>
<dbReference type="GO" id="GO:0016614">
    <property type="term" value="F:oxidoreductase activity, acting on CH-OH group of donors"/>
    <property type="evidence" value="ECO:0007669"/>
    <property type="project" value="InterPro"/>
</dbReference>
<evidence type="ECO:0000256" key="1">
    <source>
        <dbReference type="ARBA" id="ARBA00001974"/>
    </source>
</evidence>
<dbReference type="OrthoDB" id="9785276at2"/>
<dbReference type="GO" id="GO:0050660">
    <property type="term" value="F:flavin adenine dinucleotide binding"/>
    <property type="evidence" value="ECO:0007669"/>
    <property type="project" value="InterPro"/>
</dbReference>
<organism evidence="7 8">
    <name type="scientific">Actinorugispora endophytica</name>
    <dbReference type="NCBI Taxonomy" id="1605990"/>
    <lineage>
        <taxon>Bacteria</taxon>
        <taxon>Bacillati</taxon>
        <taxon>Actinomycetota</taxon>
        <taxon>Actinomycetes</taxon>
        <taxon>Streptosporangiales</taxon>
        <taxon>Nocardiopsidaceae</taxon>
        <taxon>Actinorugispora</taxon>
    </lineage>
</organism>
<dbReference type="PANTHER" id="PTHR11552">
    <property type="entry name" value="GLUCOSE-METHANOL-CHOLINE GMC OXIDOREDUCTASE"/>
    <property type="match status" value="1"/>
</dbReference>
<dbReference type="Pfam" id="PF00732">
    <property type="entry name" value="GMC_oxred_N"/>
    <property type="match status" value="1"/>
</dbReference>
<feature type="domain" description="Glucose-methanol-choline oxidoreductase N-terminal" evidence="6">
    <location>
        <begin position="273"/>
        <end position="287"/>
    </location>
</feature>
<reference evidence="7 8" key="1">
    <citation type="submission" date="2019-03" db="EMBL/GenBank/DDBJ databases">
        <title>Genomic Encyclopedia of Type Strains, Phase IV (KMG-IV): sequencing the most valuable type-strain genomes for metagenomic binning, comparative biology and taxonomic classification.</title>
        <authorList>
            <person name="Goeker M."/>
        </authorList>
    </citation>
    <scope>NUCLEOTIDE SEQUENCE [LARGE SCALE GENOMIC DNA]</scope>
    <source>
        <strain evidence="7 8">DSM 46770</strain>
    </source>
</reference>
<dbReference type="Proteomes" id="UP000295281">
    <property type="component" value="Unassembled WGS sequence"/>
</dbReference>
<sequence>MQEYTHIIVGGGTAGSVLANRLTEDPDVSVLVLEAGAGWIPRNVDAAPLWFTLLGSEVDWGYGSVAQPGLGGRSTYEPRGRMPGGSSNLYIMMHVRGHPSDFDSWAYQGAPGWSYRDVMPYFARSESVESPAGPDAGREGPQTVTRADRHGPNPTSRSFLQACAELGHPLLDDFNSGDMSGAGWHQLDVRGGRRRGALASYLEPALGRPNLTVRTSATTTRIVVENGRATGVEYHQGAEPDAFPDTARRIGAPGPEAGPQRARATGEVLVCAGAIESPKLLMLSGIGDPTRLREAGVDPVADVPGVGENFHNHVLTGMMSELREAPAQGAQNLSEAALFTRSDPGLPAPDLQIAYVHVPFDIIVGRDHPTAVSVLPGLVRPASRGWVRLAGPDPFAAPLINPNYLADPWDLERMVAAVRIGRDLFGTRAFAPLVKQELTPGPDVTTDAGIADYVRRTADSYHHQAGSCRMGLDDRSVVDPRLRVHGVEGLRVVDAGVMPSVPSGNCHTAVVMIAEKAADLVRGREARNG</sequence>
<dbReference type="PANTHER" id="PTHR11552:SF147">
    <property type="entry name" value="CHOLINE DEHYDROGENASE, MITOCHONDRIAL"/>
    <property type="match status" value="1"/>
</dbReference>
<keyword evidence="4" id="KW-0274">FAD</keyword>
<evidence type="ECO:0000256" key="4">
    <source>
        <dbReference type="ARBA" id="ARBA00022827"/>
    </source>
</evidence>
<dbReference type="Gene3D" id="3.50.50.60">
    <property type="entry name" value="FAD/NAD(P)-binding domain"/>
    <property type="match status" value="1"/>
</dbReference>
<feature type="region of interest" description="Disordered" evidence="5">
    <location>
        <begin position="126"/>
        <end position="157"/>
    </location>
</feature>
<name>A0A4V3D799_9ACTN</name>
<evidence type="ECO:0000256" key="3">
    <source>
        <dbReference type="ARBA" id="ARBA00022630"/>
    </source>
</evidence>
<evidence type="ECO:0000256" key="2">
    <source>
        <dbReference type="ARBA" id="ARBA00010790"/>
    </source>
</evidence>
<gene>
    <name evidence="7" type="ORF">EV190_12353</name>
</gene>
<dbReference type="InterPro" id="IPR007867">
    <property type="entry name" value="GMC_OxRtase_C"/>
</dbReference>
<dbReference type="SUPFAM" id="SSF54373">
    <property type="entry name" value="FAD-linked reductases, C-terminal domain"/>
    <property type="match status" value="1"/>
</dbReference>
<comment type="caution">
    <text evidence="7">The sequence shown here is derived from an EMBL/GenBank/DDBJ whole genome shotgun (WGS) entry which is preliminary data.</text>
</comment>
<evidence type="ECO:0000313" key="8">
    <source>
        <dbReference type="Proteomes" id="UP000295281"/>
    </source>
</evidence>
<evidence type="ECO:0000259" key="6">
    <source>
        <dbReference type="PROSITE" id="PS00624"/>
    </source>
</evidence>
<comment type="cofactor">
    <cofactor evidence="1">
        <name>FAD</name>
        <dbReference type="ChEBI" id="CHEBI:57692"/>
    </cofactor>
</comment>
<dbReference type="InterPro" id="IPR036188">
    <property type="entry name" value="FAD/NAD-bd_sf"/>
</dbReference>